<evidence type="ECO:0000259" key="1">
    <source>
        <dbReference type="Pfam" id="PF12680"/>
    </source>
</evidence>
<comment type="caution">
    <text evidence="2">The sequence shown here is derived from an EMBL/GenBank/DDBJ whole genome shotgun (WGS) entry which is preliminary data.</text>
</comment>
<dbReference type="Pfam" id="PF12680">
    <property type="entry name" value="SnoaL_2"/>
    <property type="match status" value="1"/>
</dbReference>
<dbReference type="AlphaFoldDB" id="A0A4R0NAA4"/>
<sequence length="146" mass="16882">MLQTQTIQTREIVHNFYKALSYRELETLAQLFAESIDWDIPGNEELAPWLGKRTKRNEVKEFFKLLWQSVEPISAQIEHILVEDDFAIATGHFSSKMNRSGQIFSSMFSAHFTVRDSLIVRYRLQEDSHGLVEALMLPIPLSLSVL</sequence>
<keyword evidence="3" id="KW-1185">Reference proteome</keyword>
<dbReference type="Gene3D" id="3.10.450.50">
    <property type="match status" value="1"/>
</dbReference>
<feature type="domain" description="SnoaL-like" evidence="1">
    <location>
        <begin position="13"/>
        <end position="122"/>
    </location>
</feature>
<accession>A0A4R0NAA4</accession>
<dbReference type="SUPFAM" id="SSF54427">
    <property type="entry name" value="NTF2-like"/>
    <property type="match status" value="1"/>
</dbReference>
<gene>
    <name evidence="2" type="ORF">EZ444_10030</name>
</gene>
<dbReference type="PANTHER" id="PTHR41252:SF1">
    <property type="entry name" value="BLR2505 PROTEIN"/>
    <property type="match status" value="1"/>
</dbReference>
<protein>
    <submittedName>
        <fullName evidence="2">Nuclear transport factor 2 family protein</fullName>
    </submittedName>
</protein>
<dbReference type="PANTHER" id="PTHR41252">
    <property type="entry name" value="BLR2505 PROTEIN"/>
    <property type="match status" value="1"/>
</dbReference>
<dbReference type="EMBL" id="SJSM01000004">
    <property type="protein sequence ID" value="TCC97178.1"/>
    <property type="molecule type" value="Genomic_DNA"/>
</dbReference>
<reference evidence="2 3" key="1">
    <citation type="submission" date="2019-02" db="EMBL/GenBank/DDBJ databases">
        <title>Pedobacter sp. RP-3-8 sp. nov., isolated from Arctic soil.</title>
        <authorList>
            <person name="Dahal R.H."/>
        </authorList>
    </citation>
    <scope>NUCLEOTIDE SEQUENCE [LARGE SCALE GENOMIC DNA]</scope>
    <source>
        <strain evidence="2 3">RP-3-8</strain>
    </source>
</reference>
<dbReference type="Proteomes" id="UP000291117">
    <property type="component" value="Unassembled WGS sequence"/>
</dbReference>
<dbReference type="InterPro" id="IPR032710">
    <property type="entry name" value="NTF2-like_dom_sf"/>
</dbReference>
<dbReference type="InterPro" id="IPR037401">
    <property type="entry name" value="SnoaL-like"/>
</dbReference>
<proteinExistence type="predicted"/>
<dbReference type="RefSeq" id="WP_131608591.1">
    <property type="nucleotide sequence ID" value="NZ_SJSM01000004.1"/>
</dbReference>
<evidence type="ECO:0000313" key="3">
    <source>
        <dbReference type="Proteomes" id="UP000291117"/>
    </source>
</evidence>
<dbReference type="OrthoDB" id="6657864at2"/>
<name>A0A4R0NAA4_9SPHI</name>
<organism evidence="2 3">
    <name type="scientific">Pedobacter hiemivivus</name>
    <dbReference type="NCBI Taxonomy" id="2530454"/>
    <lineage>
        <taxon>Bacteria</taxon>
        <taxon>Pseudomonadati</taxon>
        <taxon>Bacteroidota</taxon>
        <taxon>Sphingobacteriia</taxon>
        <taxon>Sphingobacteriales</taxon>
        <taxon>Sphingobacteriaceae</taxon>
        <taxon>Pedobacter</taxon>
    </lineage>
</organism>
<evidence type="ECO:0000313" key="2">
    <source>
        <dbReference type="EMBL" id="TCC97178.1"/>
    </source>
</evidence>